<dbReference type="InterPro" id="IPR044726">
    <property type="entry name" value="ABCC_6TM_D2"/>
</dbReference>
<keyword evidence="4" id="KW-0547">Nucleotide-binding</keyword>
<feature type="transmembrane region" description="Helical" evidence="9">
    <location>
        <begin position="113"/>
        <end position="133"/>
    </location>
</feature>
<dbReference type="PANTHER" id="PTHR24223:SF399">
    <property type="entry name" value="ABC TRANSPORTER ATNG"/>
    <property type="match status" value="1"/>
</dbReference>
<dbReference type="Gene3D" id="1.20.1560.10">
    <property type="entry name" value="ABC transporter type 1, transmembrane domain"/>
    <property type="match status" value="2"/>
</dbReference>
<feature type="transmembrane region" description="Helical" evidence="9">
    <location>
        <begin position="846"/>
        <end position="869"/>
    </location>
</feature>
<feature type="transmembrane region" description="Helical" evidence="9">
    <location>
        <begin position="814"/>
        <end position="834"/>
    </location>
</feature>
<dbReference type="GO" id="GO:0016020">
    <property type="term" value="C:membrane"/>
    <property type="evidence" value="ECO:0007669"/>
    <property type="project" value="UniProtKB-SubCell"/>
</dbReference>
<evidence type="ECO:0008006" key="14">
    <source>
        <dbReference type="Google" id="ProtNLM"/>
    </source>
</evidence>
<dbReference type="InterPro" id="IPR050173">
    <property type="entry name" value="ABC_transporter_C-like"/>
</dbReference>
<dbReference type="InterPro" id="IPR027417">
    <property type="entry name" value="P-loop_NTPase"/>
</dbReference>
<keyword evidence="2" id="KW-0813">Transport</keyword>
<evidence type="ECO:0000313" key="13">
    <source>
        <dbReference type="Proteomes" id="UP000326289"/>
    </source>
</evidence>
<feature type="transmembrane region" description="Helical" evidence="9">
    <location>
        <begin position="875"/>
        <end position="894"/>
    </location>
</feature>
<feature type="transmembrane region" description="Helical" evidence="9">
    <location>
        <begin position="388"/>
        <end position="412"/>
    </location>
</feature>
<reference evidence="12 13" key="1">
    <citation type="submission" date="2019-04" db="EMBL/GenBank/DDBJ databases">
        <title>Fungal friends and foes A comparative genomics study of 23 Aspergillus species from section Flavi.</title>
        <authorList>
            <consortium name="DOE Joint Genome Institute"/>
            <person name="Kjaerbolling I."/>
            <person name="Vesth T.C."/>
            <person name="Frisvad J.C."/>
            <person name="Nybo J.L."/>
            <person name="Theobald S."/>
            <person name="Kildgaard S."/>
            <person name="Petersen T.I."/>
            <person name="Kuo A."/>
            <person name="Sato A."/>
            <person name="Lyhne E.K."/>
            <person name="Kogle M.E."/>
            <person name="Wiebenga A."/>
            <person name="Kun R.S."/>
            <person name="Lubbers R.J."/>
            <person name="Makela M.R."/>
            <person name="Barry K."/>
            <person name="Chovatia M."/>
            <person name="Clum A."/>
            <person name="Daum C."/>
            <person name="Haridas S."/>
            <person name="He G."/>
            <person name="LaButti K."/>
            <person name="Lipzen A."/>
            <person name="Mondo S."/>
            <person name="Pangilinan J."/>
            <person name="Riley R."/>
            <person name="Salamov A."/>
            <person name="Simmons B.A."/>
            <person name="Magnuson J.K."/>
            <person name="Henrissat B."/>
            <person name="Mortensen U.H."/>
            <person name="Larsen T.O."/>
            <person name="De vries R.P."/>
            <person name="Grigoriev I.V."/>
            <person name="Machida M."/>
            <person name="Baker S.E."/>
            <person name="Andersen M.R."/>
        </authorList>
    </citation>
    <scope>NUCLEOTIDE SEQUENCE [LARGE SCALE GENOMIC DNA]</scope>
    <source>
        <strain evidence="12 13">CBS 117635</strain>
    </source>
</reference>
<dbReference type="GO" id="GO:0140359">
    <property type="term" value="F:ABC-type transporter activity"/>
    <property type="evidence" value="ECO:0007669"/>
    <property type="project" value="InterPro"/>
</dbReference>
<keyword evidence="7 9" id="KW-0472">Membrane</keyword>
<dbReference type="InterPro" id="IPR044746">
    <property type="entry name" value="ABCC_6TM_D1"/>
</dbReference>
<keyword evidence="3 9" id="KW-0812">Transmembrane</keyword>
<dbReference type="InterPro" id="IPR017871">
    <property type="entry name" value="ABC_transporter-like_CS"/>
</dbReference>
<evidence type="ECO:0000256" key="9">
    <source>
        <dbReference type="SAM" id="Phobius"/>
    </source>
</evidence>
<feature type="domain" description="ABC transporter" evidence="10">
    <location>
        <begin position="605"/>
        <end position="858"/>
    </location>
</feature>
<sequence length="1224" mass="134350">MTSIPLFAKYSLNSYNGNGSCIDGSVDDGDFGPVSKQCGDAFDLTLRFEQSFLSIAPSAIFLLIFAFRSWYLLRHRTRKARRNTIWALKLIMNVVLGAVQLALVVLWSQRTSSVSLAASVLALADSLALCLLSDAEHIGTPRTSTVINVYLFFSTMFDAVQCRTLWLLQRQGPLPTLFSVMIAVKAIVLFLEAQGKNSILVPSFKDLAPEATSGVFNRVSFWWLNPLLVRGFRVKMKLDDLFTMSPEFSGGRLGPQMEQAWSKCKTNPSNMHKDIGYGLIGSTALIYLGLAFCTGSYRHHTYRAITMIRGSLVVIIFRKTLALDSGNNSDNSASVTLMSTDIDGIASAFDSVHDIWACPIEIALGLWLLERHVGVACIAPALTALGFLALPILSMLVLTKFLVFFLASLYLARFMGRGRREWNQAVQKRITHTSSFLSLMKEVKMLGLADAVSKRIQCLRVIELDLSKKFRVMTAWASFLSHATPVLSPILTFGLYAVVQGTGIGQKLDVGAAFSSLSLISLLTEPTSNLFHAIPTFASGLGCFERIQEFLLTQGRDCTDASSLTPIEIAAVSDQSFIEKTSDTSHVALSVTGKDTEKDHHGILLDLQNASFGAKENGRAIVSGINLQIKQSSLTVITGKVGCGKSTLLKGMLGEIPCSQGLVRRYFQDVAYCDQSPWLRNITIRQNIIGDSSYSFNEKLYDSIIEACALEQDLSQLPEGDQTVVGSNGVTLSGGQKQRITLARALYSAKRLMILDNVFSGLDSTTADCIFDRIFSPGGLKDVLAITAVIVSHNAVWLEWWVQDSDTGSGNNGFYFGIYIMFGVSSLILVILTVRFSQDMTLIDMALPPAVFLTLIGVLNCIGGAVMVIIGAKYLAIMVPVALVILYCLQKFYLRTSRQLRFLDLEAKSPLYTHFLETLNGLTTIRAFGWVSTFEESNIALLAESQRPYYLLYCIQRWLNLVLDIFVGALAVLLLTFAVTLSDITSPGALGVAMINLLNFNQDLASLIDSWTRMETSLGAISRLRDLENNTPEPIHNKHSNQWSFQRSLEFKQVSASYGPEKPLVLSNVSRRIEHGKTVAICGRTGSDIDGATNRQPDDIMISALTAVGLWENIQEKGGLDIDESDLSLSAGQQQLFSFARALVQKTLVETRYGTQTHGGIVVLDEANSNVDMETSLLMQNLIKEEFAGCGWTTLVVTHRRETMDFADEVIVLDGGCVGDPVNG</sequence>
<evidence type="ECO:0000259" key="10">
    <source>
        <dbReference type="PROSITE" id="PS50893"/>
    </source>
</evidence>
<dbReference type="Pfam" id="PF24357">
    <property type="entry name" value="TMD0_ABC"/>
    <property type="match status" value="1"/>
</dbReference>
<dbReference type="CDD" id="cd18580">
    <property type="entry name" value="ABC_6TM_ABCC_D2"/>
    <property type="match status" value="1"/>
</dbReference>
<dbReference type="SMART" id="SM00382">
    <property type="entry name" value="AAA"/>
    <property type="match status" value="2"/>
</dbReference>
<dbReference type="GO" id="GO:0005524">
    <property type="term" value="F:ATP binding"/>
    <property type="evidence" value="ECO:0007669"/>
    <property type="project" value="UniProtKB-KW"/>
</dbReference>
<feature type="transmembrane region" description="Helical" evidence="9">
    <location>
        <begin position="52"/>
        <end position="73"/>
    </location>
</feature>
<dbReference type="SUPFAM" id="SSF90123">
    <property type="entry name" value="ABC transporter transmembrane region"/>
    <property type="match status" value="2"/>
</dbReference>
<evidence type="ECO:0000256" key="1">
    <source>
        <dbReference type="ARBA" id="ARBA00004141"/>
    </source>
</evidence>
<dbReference type="InterPro" id="IPR011527">
    <property type="entry name" value="ABC1_TM_dom"/>
</dbReference>
<feature type="transmembrane region" description="Helical" evidence="9">
    <location>
        <begin position="958"/>
        <end position="979"/>
    </location>
</feature>
<dbReference type="SUPFAM" id="SSF52540">
    <property type="entry name" value="P-loop containing nucleoside triphosphate hydrolases"/>
    <property type="match status" value="2"/>
</dbReference>
<dbReference type="Pfam" id="PF00005">
    <property type="entry name" value="ABC_tran"/>
    <property type="match status" value="1"/>
</dbReference>
<evidence type="ECO:0000256" key="4">
    <source>
        <dbReference type="ARBA" id="ARBA00022741"/>
    </source>
</evidence>
<feature type="transmembrane region" description="Helical" evidence="9">
    <location>
        <begin position="275"/>
        <end position="297"/>
    </location>
</feature>
<evidence type="ECO:0000259" key="11">
    <source>
        <dbReference type="PROSITE" id="PS50929"/>
    </source>
</evidence>
<keyword evidence="8" id="KW-0325">Glycoprotein</keyword>
<dbReference type="PROSITE" id="PS00211">
    <property type="entry name" value="ABC_TRANSPORTER_1"/>
    <property type="match status" value="1"/>
</dbReference>
<dbReference type="FunFam" id="1.20.1560.10:FF:000055">
    <property type="entry name" value="ABC multidrug transporter (Eurofung)"/>
    <property type="match status" value="1"/>
</dbReference>
<feature type="transmembrane region" description="Helical" evidence="9">
    <location>
        <begin position="145"/>
        <end position="168"/>
    </location>
</feature>
<name>A0A5N6IRZ4_9EURO</name>
<evidence type="ECO:0000256" key="8">
    <source>
        <dbReference type="ARBA" id="ARBA00023180"/>
    </source>
</evidence>
<evidence type="ECO:0000256" key="2">
    <source>
        <dbReference type="ARBA" id="ARBA00022448"/>
    </source>
</evidence>
<protein>
    <recommendedName>
        <fullName evidence="14">P-loop containing nucleoside triphosphate hydrolase protein</fullName>
    </recommendedName>
</protein>
<feature type="domain" description="ABC transmembrane type-1" evidence="11">
    <location>
        <begin position="279"/>
        <end position="539"/>
    </location>
</feature>
<gene>
    <name evidence="12" type="ORF">BDV30DRAFT_229978</name>
</gene>
<proteinExistence type="predicted"/>
<evidence type="ECO:0000256" key="7">
    <source>
        <dbReference type="ARBA" id="ARBA00023136"/>
    </source>
</evidence>
<keyword evidence="13" id="KW-1185">Reference proteome</keyword>
<comment type="subcellular location">
    <subcellularLocation>
        <location evidence="1">Membrane</location>
        <topology evidence="1">Multi-pass membrane protein</topology>
    </subcellularLocation>
</comment>
<dbReference type="PROSITE" id="PS50929">
    <property type="entry name" value="ABC_TM1F"/>
    <property type="match status" value="2"/>
</dbReference>
<evidence type="ECO:0000313" key="12">
    <source>
        <dbReference type="EMBL" id="KAB8269286.1"/>
    </source>
</evidence>
<dbReference type="InterPro" id="IPR003439">
    <property type="entry name" value="ABC_transporter-like_ATP-bd"/>
</dbReference>
<dbReference type="GO" id="GO:0016887">
    <property type="term" value="F:ATP hydrolysis activity"/>
    <property type="evidence" value="ECO:0007669"/>
    <property type="project" value="InterPro"/>
</dbReference>
<dbReference type="InterPro" id="IPR056227">
    <property type="entry name" value="TMD0_ABC"/>
</dbReference>
<dbReference type="CDD" id="cd18579">
    <property type="entry name" value="ABC_6TM_ABCC_D1"/>
    <property type="match status" value="1"/>
</dbReference>
<keyword evidence="5" id="KW-0067">ATP-binding</keyword>
<feature type="transmembrane region" description="Helical" evidence="9">
    <location>
        <begin position="85"/>
        <end position="107"/>
    </location>
</feature>
<organism evidence="12 13">
    <name type="scientific">Aspergillus minisclerotigenes</name>
    <dbReference type="NCBI Taxonomy" id="656917"/>
    <lineage>
        <taxon>Eukaryota</taxon>
        <taxon>Fungi</taxon>
        <taxon>Dikarya</taxon>
        <taxon>Ascomycota</taxon>
        <taxon>Pezizomycotina</taxon>
        <taxon>Eurotiomycetes</taxon>
        <taxon>Eurotiomycetidae</taxon>
        <taxon>Eurotiales</taxon>
        <taxon>Aspergillaceae</taxon>
        <taxon>Aspergillus</taxon>
        <taxon>Aspergillus subgen. Circumdati</taxon>
    </lineage>
</organism>
<dbReference type="Pfam" id="PF00664">
    <property type="entry name" value="ABC_membrane"/>
    <property type="match status" value="1"/>
</dbReference>
<dbReference type="Gene3D" id="3.40.50.300">
    <property type="entry name" value="P-loop containing nucleotide triphosphate hydrolases"/>
    <property type="match status" value="2"/>
</dbReference>
<dbReference type="EMBL" id="ML732850">
    <property type="protein sequence ID" value="KAB8269286.1"/>
    <property type="molecule type" value="Genomic_DNA"/>
</dbReference>
<dbReference type="PANTHER" id="PTHR24223">
    <property type="entry name" value="ATP-BINDING CASSETTE SUB-FAMILY C"/>
    <property type="match status" value="1"/>
</dbReference>
<feature type="domain" description="ABC transmembrane type-1" evidence="11">
    <location>
        <begin position="832"/>
        <end position="1016"/>
    </location>
</feature>
<dbReference type="InterPro" id="IPR003593">
    <property type="entry name" value="AAA+_ATPase"/>
</dbReference>
<dbReference type="Proteomes" id="UP000326289">
    <property type="component" value="Unassembled WGS sequence"/>
</dbReference>
<evidence type="ECO:0000256" key="5">
    <source>
        <dbReference type="ARBA" id="ARBA00022840"/>
    </source>
</evidence>
<dbReference type="PROSITE" id="PS50893">
    <property type="entry name" value="ABC_TRANSPORTER_2"/>
    <property type="match status" value="1"/>
</dbReference>
<dbReference type="AlphaFoldDB" id="A0A5N6IRZ4"/>
<feature type="transmembrane region" description="Helical" evidence="9">
    <location>
        <begin position="174"/>
        <end position="191"/>
    </location>
</feature>
<evidence type="ECO:0000256" key="3">
    <source>
        <dbReference type="ARBA" id="ARBA00022692"/>
    </source>
</evidence>
<accession>A0A5N6IRZ4</accession>
<evidence type="ECO:0000256" key="6">
    <source>
        <dbReference type="ARBA" id="ARBA00022989"/>
    </source>
</evidence>
<keyword evidence="6 9" id="KW-1133">Transmembrane helix</keyword>
<dbReference type="InterPro" id="IPR036640">
    <property type="entry name" value="ABC1_TM_sf"/>
</dbReference>